<reference evidence="3 4" key="1">
    <citation type="submission" date="2017-09" db="EMBL/GenBank/DDBJ databases">
        <title>Depth-based differentiation of microbial function through sediment-hosted aquifers and enrichment of novel symbionts in the deep terrestrial subsurface.</title>
        <authorList>
            <person name="Probst A.J."/>
            <person name="Ladd B."/>
            <person name="Jarett J.K."/>
            <person name="Geller-Mcgrath D.E."/>
            <person name="Sieber C.M."/>
            <person name="Emerson J.B."/>
            <person name="Anantharaman K."/>
            <person name="Thomas B.C."/>
            <person name="Malmstrom R."/>
            <person name="Stieglmeier M."/>
            <person name="Klingl A."/>
            <person name="Woyke T."/>
            <person name="Ryan C.M."/>
            <person name="Banfield J.F."/>
        </authorList>
    </citation>
    <scope>NUCLEOTIDE SEQUENCE [LARGE SCALE GENOMIC DNA]</scope>
    <source>
        <strain evidence="3">CG15_BIG_FIL_POST_REV_8_21_14_020_45_12</strain>
    </source>
</reference>
<organism evidence="3 4">
    <name type="scientific">Candidatus Kerfeldbacteria bacterium CG15_BIG_FIL_POST_REV_8_21_14_020_45_12</name>
    <dbReference type="NCBI Taxonomy" id="2014247"/>
    <lineage>
        <taxon>Bacteria</taxon>
        <taxon>Candidatus Kerfeldiibacteriota</taxon>
    </lineage>
</organism>
<feature type="region of interest" description="Disordered" evidence="1">
    <location>
        <begin position="1"/>
        <end position="51"/>
    </location>
</feature>
<proteinExistence type="predicted"/>
<evidence type="ECO:0000256" key="1">
    <source>
        <dbReference type="SAM" id="MobiDB-lite"/>
    </source>
</evidence>
<gene>
    <name evidence="3" type="ORF">COW24_04525</name>
</gene>
<feature type="domain" description="CxxC-x17-CxxC" evidence="2">
    <location>
        <begin position="52"/>
        <end position="86"/>
    </location>
</feature>
<protein>
    <recommendedName>
        <fullName evidence="2">CxxC-x17-CxxC domain-containing protein</fullName>
    </recommendedName>
</protein>
<comment type="caution">
    <text evidence="3">The sequence shown here is derived from an EMBL/GenBank/DDBJ whole genome shotgun (WGS) entry which is preliminary data.</text>
</comment>
<feature type="region of interest" description="Disordered" evidence="1">
    <location>
        <begin position="88"/>
        <end position="110"/>
    </location>
</feature>
<evidence type="ECO:0000313" key="4">
    <source>
        <dbReference type="Proteomes" id="UP000230292"/>
    </source>
</evidence>
<dbReference type="InterPro" id="IPR026363">
    <property type="entry name" value="CxxC-x17-CxxC_dom"/>
</dbReference>
<feature type="compositionally biased region" description="Basic and acidic residues" evidence="1">
    <location>
        <begin position="1"/>
        <end position="10"/>
    </location>
</feature>
<sequence>MKKFNDKESRVSGPKKRYSAAGGSSKPRRSSYGNENSFSASGPRRSSSDVKTYEATCETCKKTCGVPFKPNGKKPVYCSLCFKKDKQGESRMAYGKSDYQKSSPRSESYKQDFEELNKKLDAIIQMLAKR</sequence>
<dbReference type="NCBIfam" id="TIGR04272">
    <property type="entry name" value="cxxc_cxxc_Mbark"/>
    <property type="match status" value="1"/>
</dbReference>
<dbReference type="EMBL" id="PFGC01000046">
    <property type="protein sequence ID" value="PIW36595.1"/>
    <property type="molecule type" value="Genomic_DNA"/>
</dbReference>
<accession>A0A2M7H2Y3</accession>
<name>A0A2M7H2Y3_9BACT</name>
<dbReference type="AlphaFoldDB" id="A0A2M7H2Y3"/>
<dbReference type="Pfam" id="PF23477">
    <property type="entry name" value="zf_Tbcl_2"/>
    <property type="match status" value="1"/>
</dbReference>
<dbReference type="Proteomes" id="UP000230292">
    <property type="component" value="Unassembled WGS sequence"/>
</dbReference>
<evidence type="ECO:0000259" key="2">
    <source>
        <dbReference type="Pfam" id="PF23477"/>
    </source>
</evidence>
<evidence type="ECO:0000313" key="3">
    <source>
        <dbReference type="EMBL" id="PIW36595.1"/>
    </source>
</evidence>